<dbReference type="KEGG" id="ahg:AHOG_24295"/>
<proteinExistence type="predicted"/>
<dbReference type="InterPro" id="IPR001633">
    <property type="entry name" value="EAL_dom"/>
</dbReference>
<dbReference type="Pfam" id="PF00990">
    <property type="entry name" value="GGDEF"/>
    <property type="match status" value="1"/>
</dbReference>
<dbReference type="PANTHER" id="PTHR44757">
    <property type="entry name" value="DIGUANYLATE CYCLASE DGCP"/>
    <property type="match status" value="1"/>
</dbReference>
<dbReference type="PROSITE" id="PS50887">
    <property type="entry name" value="GGDEF"/>
    <property type="match status" value="1"/>
</dbReference>
<dbReference type="PROSITE" id="PS50883">
    <property type="entry name" value="EAL"/>
    <property type="match status" value="1"/>
</dbReference>
<dbReference type="Pfam" id="PF08448">
    <property type="entry name" value="PAS_4"/>
    <property type="match status" value="1"/>
</dbReference>
<accession>A0A221W9D6</accession>
<dbReference type="SMART" id="SM00086">
    <property type="entry name" value="PAC"/>
    <property type="match status" value="4"/>
</dbReference>
<dbReference type="SUPFAM" id="SSF55785">
    <property type="entry name" value="PYP-like sensor domain (PAS domain)"/>
    <property type="match status" value="4"/>
</dbReference>
<dbReference type="AlphaFoldDB" id="A0A221W9D6"/>
<dbReference type="SMART" id="SM00267">
    <property type="entry name" value="GGDEF"/>
    <property type="match status" value="1"/>
</dbReference>
<dbReference type="InterPro" id="IPR000160">
    <property type="entry name" value="GGDEF_dom"/>
</dbReference>
<dbReference type="InterPro" id="IPR052155">
    <property type="entry name" value="Biofilm_reg_signaling"/>
</dbReference>
<dbReference type="InterPro" id="IPR000014">
    <property type="entry name" value="PAS"/>
</dbReference>
<name>A0A221W9D6_9PSEU</name>
<dbReference type="Gene3D" id="3.20.20.450">
    <property type="entry name" value="EAL domain"/>
    <property type="match status" value="1"/>
</dbReference>
<dbReference type="Gene3D" id="3.30.70.270">
    <property type="match status" value="1"/>
</dbReference>
<dbReference type="NCBIfam" id="TIGR00229">
    <property type="entry name" value="sensory_box"/>
    <property type="match status" value="2"/>
</dbReference>
<sequence length="1053" mass="114841">MTDQVEQLGALDGAGVLDQGIDLSVFDVAAVHCDAQDLIQAANTDFVRLLRADSAAALIGRKLDVTRHADGGPDRITRADGTTAPVRVVRLPPETLDRASRTVLLVEVPEPEAVASNAVQAELHRLRSVQIDAGIGSFEYRLSDGVGHWSPGLFVLHGREPGGVPLDFAGIVELLHPDDRDRLINLAAEQTERVEDFVFEYRVRLPDGGVRRLLAKATISTDAAGRPEFLVGFSTDVTQERIAAEALAEERAWLLEAQRIARLGSFTQEEPFGARRCSEVLRERLLELTGDDRKLLAAVHPEDRDLAVSLLDHVDGRAGEVELRDRTGERRYACRMRAELDENGVVVRRHGTVQDVTAQRELEAELRAERRRLFDAERGAGLGFWSWDPASDHVSWSPVLREIFGVPDEVEITYQRYLDQVHPEDRAVVDGLWHTLLVDQQPSECEHRVVRGDGSIRIVRCSGAITLEADGSPRVVGITQDLTGQRAAEAKVRRTSQRFADLVSLAPVGIGIFDHDERLIDANDALCDLLGYDPGQLRGMSAELLTHPQEREARARSAARIAESDAKTTKVPQRLLVRSDGEPVYCELHVSRSVQDDGTRFWLIVFQDITERRRAAEALRHQATHDDLTGLPNRAAVKERLAGLLSGPDGSKVAVLFCDIDNFKRVNDSLGHDAGDELLVALARRLEGGLPPGCTAARLSGDEYVVICSDIDAVGGVDALATRVAGLLRTAVPVHGQLVRVSASIGAAVPNGSRASGADLLRFADAAMFEAKREGAGRVALASAALMASADRQVHLEGQLREALTRDELILHYQPVVGPDGGVQTAEALVRWPHPERGLLAPDVFLPVAEQGDLLRDLDRWVLRTALREAATWPQVDGRPVAVAVNLAGLVPGVPDFVDSVTHAVEEAGIDYNRVILELVETSLVDLPSRTRQTMGELVDRGVRFAVDDFGTGYSSLARLKDLPAQIIKVDRRFVAGVGNDPSDFAVARAVVDMARAMDRSCVAEGVETATQFHVLRGVGVDAYQGWLFSRPVPAKEFRAVLDLGPLHVPRTG</sequence>
<dbReference type="Gene3D" id="3.30.450.20">
    <property type="entry name" value="PAS domain"/>
    <property type="match status" value="4"/>
</dbReference>
<dbReference type="InterPro" id="IPR043128">
    <property type="entry name" value="Rev_trsase/Diguanyl_cyclase"/>
</dbReference>
<reference evidence="1 2" key="1">
    <citation type="submission" date="2017-07" db="EMBL/GenBank/DDBJ databases">
        <title>Complete genome sequence of Actinoalloteichus hoggarensis DSM 45943, type strain of Actinoalloteichus hoggarensis.</title>
        <authorList>
            <person name="Ruckert C."/>
            <person name="Nouioui I."/>
            <person name="Willmese J."/>
            <person name="van Wezel G."/>
            <person name="Klenk H.-P."/>
            <person name="Kalinowski J."/>
            <person name="Zotchev S.B."/>
        </authorList>
    </citation>
    <scope>NUCLEOTIDE SEQUENCE [LARGE SCALE GENOMIC DNA]</scope>
    <source>
        <strain evidence="1 2">DSM 45943</strain>
    </source>
</reference>
<dbReference type="GO" id="GO:0071111">
    <property type="term" value="F:cyclic-guanylate-specific phosphodiesterase activity"/>
    <property type="evidence" value="ECO:0007669"/>
    <property type="project" value="UniProtKB-EC"/>
</dbReference>
<dbReference type="InterPro" id="IPR013656">
    <property type="entry name" value="PAS_4"/>
</dbReference>
<dbReference type="SUPFAM" id="SSF55073">
    <property type="entry name" value="Nucleotide cyclase"/>
    <property type="match status" value="1"/>
</dbReference>
<dbReference type="InterPro" id="IPR035965">
    <property type="entry name" value="PAS-like_dom_sf"/>
</dbReference>
<dbReference type="PROSITE" id="PS50112">
    <property type="entry name" value="PAS"/>
    <property type="match status" value="1"/>
</dbReference>
<dbReference type="InterPro" id="IPR001610">
    <property type="entry name" value="PAC"/>
</dbReference>
<dbReference type="SUPFAM" id="SSF141868">
    <property type="entry name" value="EAL domain-like"/>
    <property type="match status" value="1"/>
</dbReference>
<dbReference type="Pfam" id="PF08447">
    <property type="entry name" value="PAS_3"/>
    <property type="match status" value="2"/>
</dbReference>
<dbReference type="Gene3D" id="2.10.70.100">
    <property type="match status" value="2"/>
</dbReference>
<keyword evidence="2" id="KW-1185">Reference proteome</keyword>
<evidence type="ECO:0000313" key="2">
    <source>
        <dbReference type="Proteomes" id="UP000204221"/>
    </source>
</evidence>
<dbReference type="SMART" id="SM00052">
    <property type="entry name" value="EAL"/>
    <property type="match status" value="1"/>
</dbReference>
<dbReference type="RefSeq" id="WP_245856423.1">
    <property type="nucleotide sequence ID" value="NZ_CP022521.1"/>
</dbReference>
<dbReference type="CDD" id="cd01949">
    <property type="entry name" value="GGDEF"/>
    <property type="match status" value="1"/>
</dbReference>
<gene>
    <name evidence="1" type="primary">gmr1</name>
    <name evidence="1" type="ORF">AHOG_24295</name>
</gene>
<dbReference type="InterPro" id="IPR029787">
    <property type="entry name" value="Nucleotide_cyclase"/>
</dbReference>
<dbReference type="PROSITE" id="PS50113">
    <property type="entry name" value="PAC"/>
    <property type="match status" value="4"/>
</dbReference>
<dbReference type="EC" id="3.1.4.52" evidence="1"/>
<dbReference type="CDD" id="cd00130">
    <property type="entry name" value="PAS"/>
    <property type="match status" value="3"/>
</dbReference>
<dbReference type="PANTHER" id="PTHR44757:SF2">
    <property type="entry name" value="BIOFILM ARCHITECTURE MAINTENANCE PROTEIN MBAA"/>
    <property type="match status" value="1"/>
</dbReference>
<dbReference type="Pfam" id="PF00563">
    <property type="entry name" value="EAL"/>
    <property type="match status" value="1"/>
</dbReference>
<dbReference type="InterPro" id="IPR013655">
    <property type="entry name" value="PAS_fold_3"/>
</dbReference>
<dbReference type="InterPro" id="IPR035919">
    <property type="entry name" value="EAL_sf"/>
</dbReference>
<dbReference type="Proteomes" id="UP000204221">
    <property type="component" value="Chromosome"/>
</dbReference>
<dbReference type="NCBIfam" id="TIGR00254">
    <property type="entry name" value="GGDEF"/>
    <property type="match status" value="1"/>
</dbReference>
<dbReference type="CDD" id="cd01948">
    <property type="entry name" value="EAL"/>
    <property type="match status" value="1"/>
</dbReference>
<dbReference type="InterPro" id="IPR000700">
    <property type="entry name" value="PAS-assoc_C"/>
</dbReference>
<evidence type="ECO:0000313" key="1">
    <source>
        <dbReference type="EMBL" id="ASO22465.1"/>
    </source>
</evidence>
<organism evidence="1 2">
    <name type="scientific">Actinoalloteichus hoggarensis</name>
    <dbReference type="NCBI Taxonomy" id="1470176"/>
    <lineage>
        <taxon>Bacteria</taxon>
        <taxon>Bacillati</taxon>
        <taxon>Actinomycetota</taxon>
        <taxon>Actinomycetes</taxon>
        <taxon>Pseudonocardiales</taxon>
        <taxon>Pseudonocardiaceae</taxon>
        <taxon>Actinoalloteichus</taxon>
    </lineage>
</organism>
<dbReference type="SMART" id="SM00091">
    <property type="entry name" value="PAS"/>
    <property type="match status" value="2"/>
</dbReference>
<dbReference type="EMBL" id="CP022521">
    <property type="protein sequence ID" value="ASO22465.1"/>
    <property type="molecule type" value="Genomic_DNA"/>
</dbReference>
<keyword evidence="1" id="KW-0378">Hydrolase</keyword>
<protein>
    <submittedName>
        <fullName evidence="1">Cyclic di-GMP phosphodiesterase Gmr</fullName>
        <ecNumber evidence="1">3.1.4.52</ecNumber>
    </submittedName>
</protein>